<reference evidence="2 3" key="1">
    <citation type="submission" date="2020-04" db="EMBL/GenBank/DDBJ databases">
        <authorList>
            <person name="Zhang R."/>
            <person name="Schippers A."/>
        </authorList>
    </citation>
    <scope>NUCLEOTIDE SEQUENCE [LARGE SCALE GENOMIC DNA]</scope>
    <source>
        <strain evidence="2 3">DSM 109850</strain>
    </source>
</reference>
<dbReference type="AlphaFoldDB" id="A0A7Y0Q4B0"/>
<feature type="domain" description="SAF" evidence="1">
    <location>
        <begin position="52"/>
        <end position="114"/>
    </location>
</feature>
<dbReference type="Pfam" id="PF08666">
    <property type="entry name" value="SAF"/>
    <property type="match status" value="1"/>
</dbReference>
<dbReference type="NCBIfam" id="TIGR03177">
    <property type="entry name" value="pilus_cpaB"/>
    <property type="match status" value="1"/>
</dbReference>
<dbReference type="Proteomes" id="UP000533476">
    <property type="component" value="Unassembled WGS sequence"/>
</dbReference>
<proteinExistence type="predicted"/>
<dbReference type="InterPro" id="IPR013974">
    <property type="entry name" value="SAF"/>
</dbReference>
<dbReference type="RefSeq" id="WP_169102556.1">
    <property type="nucleotide sequence ID" value="NZ_JABBVZ010000111.1"/>
</dbReference>
<dbReference type="Pfam" id="PF16976">
    <property type="entry name" value="RcpC"/>
    <property type="match status" value="1"/>
</dbReference>
<dbReference type="InterPro" id="IPR017592">
    <property type="entry name" value="Pilus_assmbl_Flp-typ_CpaB"/>
</dbReference>
<name>A0A7Y0Q4B0_9FIRM</name>
<sequence>MVAKERVGSFLRVNRWLIVSLAALAAALYLSTQYLQTLLANPSASSTAVPETTLVVARTAIPAYSVVTASELMTERLPTADLPSGALTQIASAVGQWTTEAIQPGVAVVASDVFQPKSANILAARIQPGDMAVDLPLSATSVVDGMVEPGDTVSLFATISEKNGQQATEDFLNGIKVLAVNGSFTPAAQPTIGQNLTLILALPPDQIAQLLFMQQKSPIEAVLDAPNAKTAVPKPFDTSQWQQPTS</sequence>
<comment type="caution">
    <text evidence="2">The sequence shown here is derived from an EMBL/GenBank/DDBJ whole genome shotgun (WGS) entry which is preliminary data.</text>
</comment>
<dbReference type="Gene3D" id="3.90.1210.10">
    <property type="entry name" value="Antifreeze-like/N-acetylneuraminic acid synthase C-terminal domain"/>
    <property type="match status" value="1"/>
</dbReference>
<dbReference type="InterPro" id="IPR031571">
    <property type="entry name" value="RcpC_dom"/>
</dbReference>
<dbReference type="CDD" id="cd11614">
    <property type="entry name" value="SAF_CpaB_FlgA_like"/>
    <property type="match status" value="1"/>
</dbReference>
<dbReference type="EMBL" id="JABBVZ010000111">
    <property type="protein sequence ID" value="NMP24437.1"/>
    <property type="molecule type" value="Genomic_DNA"/>
</dbReference>
<organism evidence="2 3">
    <name type="scientific">Sulfobacillus harzensis</name>
    <dbReference type="NCBI Taxonomy" id="2729629"/>
    <lineage>
        <taxon>Bacteria</taxon>
        <taxon>Bacillati</taxon>
        <taxon>Bacillota</taxon>
        <taxon>Clostridia</taxon>
        <taxon>Eubacteriales</taxon>
        <taxon>Clostridiales Family XVII. Incertae Sedis</taxon>
        <taxon>Sulfobacillus</taxon>
    </lineage>
</organism>
<protein>
    <submittedName>
        <fullName evidence="2">Flp pilus assembly protein CpaB</fullName>
    </submittedName>
</protein>
<keyword evidence="3" id="KW-1185">Reference proteome</keyword>
<evidence type="ECO:0000313" key="3">
    <source>
        <dbReference type="Proteomes" id="UP000533476"/>
    </source>
</evidence>
<dbReference type="SMART" id="SM00858">
    <property type="entry name" value="SAF"/>
    <property type="match status" value="1"/>
</dbReference>
<evidence type="ECO:0000259" key="1">
    <source>
        <dbReference type="SMART" id="SM00858"/>
    </source>
</evidence>
<evidence type="ECO:0000313" key="2">
    <source>
        <dbReference type="EMBL" id="NMP24437.1"/>
    </source>
</evidence>
<accession>A0A7Y0Q4B0</accession>
<gene>
    <name evidence="2" type="primary">cpaB</name>
    <name evidence="2" type="ORF">HIJ39_19120</name>
</gene>